<sequence>MTEMTLAEYKAQVDAKYAKASRISLAQTAMKESEKRKDHWLLVGPNGEIDGIASRQGHASATEAFEMFFEKKKDRHKAAAEGWHIEQDDIDGTRWAATCAEHEAARA</sequence>
<accession>A0ABU4BS45</accession>
<organism evidence="1 2">
    <name type="scientific">Rhodococcus globerulus</name>
    <dbReference type="NCBI Taxonomy" id="33008"/>
    <lineage>
        <taxon>Bacteria</taxon>
        <taxon>Bacillati</taxon>
        <taxon>Actinomycetota</taxon>
        <taxon>Actinomycetes</taxon>
        <taxon>Mycobacteriales</taxon>
        <taxon>Nocardiaceae</taxon>
        <taxon>Rhodococcus</taxon>
    </lineage>
</organism>
<reference evidence="1 2" key="1">
    <citation type="submission" date="2023-10" db="EMBL/GenBank/DDBJ databases">
        <title>Development of a sustainable strategy for remediation of hydrocarbon-contaminated territories based on the waste exchange concept.</title>
        <authorList>
            <person name="Krivoruchko A."/>
        </authorList>
    </citation>
    <scope>NUCLEOTIDE SEQUENCE [LARGE SCALE GENOMIC DNA]</scope>
    <source>
        <strain evidence="1 2">IEGM 1203</strain>
    </source>
</reference>
<dbReference type="Proteomes" id="UP001185927">
    <property type="component" value="Unassembled WGS sequence"/>
</dbReference>
<dbReference type="EMBL" id="JAWLKB010000004">
    <property type="protein sequence ID" value="MDV6267035.1"/>
    <property type="molecule type" value="Genomic_DNA"/>
</dbReference>
<name>A0ABU4BS45_RHOGO</name>
<evidence type="ECO:0000313" key="1">
    <source>
        <dbReference type="EMBL" id="MDV6267035.1"/>
    </source>
</evidence>
<gene>
    <name evidence="1" type="ORF">R3Q16_10515</name>
</gene>
<comment type="caution">
    <text evidence="1">The sequence shown here is derived from an EMBL/GenBank/DDBJ whole genome shotgun (WGS) entry which is preliminary data.</text>
</comment>
<proteinExistence type="predicted"/>
<evidence type="ECO:0000313" key="2">
    <source>
        <dbReference type="Proteomes" id="UP001185927"/>
    </source>
</evidence>
<keyword evidence="2" id="KW-1185">Reference proteome</keyword>
<protein>
    <submittedName>
        <fullName evidence="1">Uncharacterized protein</fullName>
    </submittedName>
</protein>
<dbReference type="RefSeq" id="WP_317541245.1">
    <property type="nucleotide sequence ID" value="NZ_JAWLKB010000004.1"/>
</dbReference>